<dbReference type="GO" id="GO:0072344">
    <property type="term" value="P:rescue of stalled ribosome"/>
    <property type="evidence" value="ECO:0007669"/>
    <property type="project" value="TreeGrafter"/>
</dbReference>
<dbReference type="Proteomes" id="UP000321721">
    <property type="component" value="Unassembled WGS sequence"/>
</dbReference>
<keyword evidence="5" id="KW-1185">Reference proteome</keyword>
<dbReference type="SUPFAM" id="SSF75620">
    <property type="entry name" value="Release factor"/>
    <property type="match status" value="1"/>
</dbReference>
<sequence length="134" mass="15354">MQLEDLNKEVVFTTSRSGGSGGQNVNKVSTKVDLFFDVLNTSLLTERKKEIVLKKLSNRINNEGIFHLQCDETRSQLQNKEVAIKRCFELIQKALEPVKIRRNTKPTKGSVKRRLDGKKKHSAKKQNRNFKIGD</sequence>
<evidence type="ECO:0000313" key="5">
    <source>
        <dbReference type="Proteomes" id="UP000321721"/>
    </source>
</evidence>
<organism evidence="4 5">
    <name type="scientific">Vicingus serpentipes</name>
    <dbReference type="NCBI Taxonomy" id="1926625"/>
    <lineage>
        <taxon>Bacteria</taxon>
        <taxon>Pseudomonadati</taxon>
        <taxon>Bacteroidota</taxon>
        <taxon>Flavobacteriia</taxon>
        <taxon>Flavobacteriales</taxon>
        <taxon>Vicingaceae</taxon>
        <taxon>Vicingus</taxon>
    </lineage>
</organism>
<dbReference type="OrthoDB" id="9815709at2"/>
<dbReference type="GO" id="GO:0003747">
    <property type="term" value="F:translation release factor activity"/>
    <property type="evidence" value="ECO:0007669"/>
    <property type="project" value="InterPro"/>
</dbReference>
<dbReference type="AlphaFoldDB" id="A0A5C6RV65"/>
<dbReference type="GO" id="GO:0043022">
    <property type="term" value="F:ribosome binding"/>
    <property type="evidence" value="ECO:0007669"/>
    <property type="project" value="TreeGrafter"/>
</dbReference>
<dbReference type="RefSeq" id="WP_147099560.1">
    <property type="nucleotide sequence ID" value="NZ_VOOS01000002.1"/>
</dbReference>
<reference evidence="4 5" key="1">
    <citation type="submission" date="2019-08" db="EMBL/GenBank/DDBJ databases">
        <title>Genome of Vicingus serpentipes NCIMB 15042.</title>
        <authorList>
            <person name="Bowman J.P."/>
        </authorList>
    </citation>
    <scope>NUCLEOTIDE SEQUENCE [LARGE SCALE GENOMIC DNA]</scope>
    <source>
        <strain evidence="4 5">NCIMB 15042</strain>
    </source>
</reference>
<dbReference type="NCBIfam" id="NF006718">
    <property type="entry name" value="PRK09256.1"/>
    <property type="match status" value="1"/>
</dbReference>
<evidence type="ECO:0000256" key="1">
    <source>
        <dbReference type="ARBA" id="ARBA00010835"/>
    </source>
</evidence>
<protein>
    <submittedName>
        <fullName evidence="4">Aminoacyl-tRNA hydrolase</fullName>
        <ecNumber evidence="4">3.1.1.29</ecNumber>
    </submittedName>
</protein>
<name>A0A5C6RV65_9FLAO</name>
<accession>A0A5C6RV65</accession>
<dbReference type="InterPro" id="IPR045853">
    <property type="entry name" value="Pep_chain_release_fac_I_sf"/>
</dbReference>
<comment type="caution">
    <text evidence="4">The sequence shown here is derived from an EMBL/GenBank/DDBJ whole genome shotgun (WGS) entry which is preliminary data.</text>
</comment>
<gene>
    <name evidence="4" type="ORF">FRY74_05905</name>
</gene>
<dbReference type="PANTHER" id="PTHR47814:SF1">
    <property type="entry name" value="PEPTIDYL-TRNA HYDROLASE ARFB"/>
    <property type="match status" value="1"/>
</dbReference>
<proteinExistence type="inferred from homology"/>
<dbReference type="EC" id="3.1.1.29" evidence="4"/>
<evidence type="ECO:0000259" key="3">
    <source>
        <dbReference type="PROSITE" id="PS00745"/>
    </source>
</evidence>
<dbReference type="InterPro" id="IPR000352">
    <property type="entry name" value="Pep_chain_release_fac_I"/>
</dbReference>
<keyword evidence="4" id="KW-0378">Hydrolase</keyword>
<feature type="domain" description="Prokaryotic-type class I peptide chain release factors" evidence="3">
    <location>
        <begin position="16"/>
        <end position="32"/>
    </location>
</feature>
<evidence type="ECO:0000256" key="2">
    <source>
        <dbReference type="SAM" id="MobiDB-lite"/>
    </source>
</evidence>
<dbReference type="Pfam" id="PF00472">
    <property type="entry name" value="RF-1"/>
    <property type="match status" value="1"/>
</dbReference>
<comment type="similarity">
    <text evidence="1">Belongs to the prokaryotic/mitochondrial release factor family.</text>
</comment>
<feature type="region of interest" description="Disordered" evidence="2">
    <location>
        <begin position="101"/>
        <end position="134"/>
    </location>
</feature>
<dbReference type="PANTHER" id="PTHR47814">
    <property type="entry name" value="PEPTIDYL-TRNA HYDROLASE ARFB"/>
    <property type="match status" value="1"/>
</dbReference>
<dbReference type="PROSITE" id="PS00745">
    <property type="entry name" value="RF_PROK_I"/>
    <property type="match status" value="1"/>
</dbReference>
<evidence type="ECO:0000313" key="4">
    <source>
        <dbReference type="EMBL" id="TXB66103.1"/>
    </source>
</evidence>
<feature type="compositionally biased region" description="Basic residues" evidence="2">
    <location>
        <begin position="101"/>
        <end position="128"/>
    </location>
</feature>
<dbReference type="EMBL" id="VOOS01000002">
    <property type="protein sequence ID" value="TXB66103.1"/>
    <property type="molecule type" value="Genomic_DNA"/>
</dbReference>
<dbReference type="GO" id="GO:0004045">
    <property type="term" value="F:peptidyl-tRNA hydrolase activity"/>
    <property type="evidence" value="ECO:0007669"/>
    <property type="project" value="UniProtKB-EC"/>
</dbReference>
<dbReference type="Gene3D" id="3.30.160.20">
    <property type="match status" value="1"/>
</dbReference>